<name>A0ABD5U675_9EURY</name>
<proteinExistence type="predicted"/>
<evidence type="ECO:0000313" key="2">
    <source>
        <dbReference type="EMBL" id="MFC6835975.1"/>
    </source>
</evidence>
<feature type="transmembrane region" description="Helical" evidence="1">
    <location>
        <begin position="21"/>
        <end position="38"/>
    </location>
</feature>
<dbReference type="Proteomes" id="UP001596406">
    <property type="component" value="Unassembled WGS sequence"/>
</dbReference>
<organism evidence="2 3">
    <name type="scientific">Halomarina ordinaria</name>
    <dbReference type="NCBI Taxonomy" id="3033939"/>
    <lineage>
        <taxon>Archaea</taxon>
        <taxon>Methanobacteriati</taxon>
        <taxon>Methanobacteriota</taxon>
        <taxon>Stenosarchaea group</taxon>
        <taxon>Halobacteria</taxon>
        <taxon>Halobacteriales</taxon>
        <taxon>Natronomonadaceae</taxon>
        <taxon>Halomarina</taxon>
    </lineage>
</organism>
<accession>A0ABD5U675</accession>
<comment type="caution">
    <text evidence="2">The sequence shown here is derived from an EMBL/GenBank/DDBJ whole genome shotgun (WGS) entry which is preliminary data.</text>
</comment>
<evidence type="ECO:0000256" key="1">
    <source>
        <dbReference type="SAM" id="Phobius"/>
    </source>
</evidence>
<dbReference type="RefSeq" id="WP_304447669.1">
    <property type="nucleotide sequence ID" value="NZ_JARRAH010000001.1"/>
</dbReference>
<gene>
    <name evidence="2" type="ORF">ACFQHK_05570</name>
</gene>
<feature type="transmembrane region" description="Helical" evidence="1">
    <location>
        <begin position="44"/>
        <end position="66"/>
    </location>
</feature>
<protein>
    <submittedName>
        <fullName evidence="2">Uncharacterized protein</fullName>
    </submittedName>
</protein>
<dbReference type="EMBL" id="JBHSXM010000001">
    <property type="protein sequence ID" value="MFC6835975.1"/>
    <property type="molecule type" value="Genomic_DNA"/>
</dbReference>
<reference evidence="2 3" key="1">
    <citation type="journal article" date="2019" name="Int. J. Syst. Evol. Microbiol.">
        <title>The Global Catalogue of Microorganisms (GCM) 10K type strain sequencing project: providing services to taxonomists for standard genome sequencing and annotation.</title>
        <authorList>
            <consortium name="The Broad Institute Genomics Platform"/>
            <consortium name="The Broad Institute Genome Sequencing Center for Infectious Disease"/>
            <person name="Wu L."/>
            <person name="Ma J."/>
        </authorList>
    </citation>
    <scope>NUCLEOTIDE SEQUENCE [LARGE SCALE GENOMIC DNA]</scope>
    <source>
        <strain evidence="2 3">PSRA2</strain>
    </source>
</reference>
<keyword evidence="1" id="KW-0472">Membrane</keyword>
<dbReference type="AlphaFoldDB" id="A0ABD5U675"/>
<keyword evidence="1" id="KW-0812">Transmembrane</keyword>
<keyword evidence="1" id="KW-1133">Transmembrane helix</keyword>
<feature type="transmembrane region" description="Helical" evidence="1">
    <location>
        <begin position="73"/>
        <end position="94"/>
    </location>
</feature>
<keyword evidence="3" id="KW-1185">Reference proteome</keyword>
<feature type="transmembrane region" description="Helical" evidence="1">
    <location>
        <begin position="114"/>
        <end position="132"/>
    </location>
</feature>
<evidence type="ECO:0000313" key="3">
    <source>
        <dbReference type="Proteomes" id="UP001596406"/>
    </source>
</evidence>
<sequence>MVPSLRPALLGRPDARSGRRFDLLLVVTAGLVSFLGYAGDVVAVSGGVVVLPGAATVIGVVAAAVAGYRRAGLVVGWLAAFAPLFAFNAEWGLLGLSGHTIPGRLAFVFDPVTLSVLAVAAVVAGTAGYFAGEFLRWDVEYLWGEGA</sequence>